<dbReference type="SUPFAM" id="SSF54373">
    <property type="entry name" value="FAD-linked reductases, C-terminal domain"/>
    <property type="match status" value="1"/>
</dbReference>
<dbReference type="GO" id="GO:0016491">
    <property type="term" value="F:oxidoreductase activity"/>
    <property type="evidence" value="ECO:0007669"/>
    <property type="project" value="UniProtKB-KW"/>
</dbReference>
<dbReference type="KEGG" id="gai:IMCC3135_20230"/>
<dbReference type="Proteomes" id="UP000250079">
    <property type="component" value="Chromosome"/>
</dbReference>
<dbReference type="PANTHER" id="PTHR13847">
    <property type="entry name" value="SARCOSINE DEHYDROGENASE-RELATED"/>
    <property type="match status" value="1"/>
</dbReference>
<evidence type="ECO:0000259" key="2">
    <source>
        <dbReference type="Pfam" id="PF01266"/>
    </source>
</evidence>
<dbReference type="Gene3D" id="3.30.9.10">
    <property type="entry name" value="D-Amino Acid Oxidase, subunit A, domain 2"/>
    <property type="match status" value="1"/>
</dbReference>
<dbReference type="Gene3D" id="3.50.50.60">
    <property type="entry name" value="FAD/NAD(P)-binding domain"/>
    <property type="match status" value="2"/>
</dbReference>
<dbReference type="GO" id="GO:0005737">
    <property type="term" value="C:cytoplasm"/>
    <property type="evidence" value="ECO:0007669"/>
    <property type="project" value="TreeGrafter"/>
</dbReference>
<evidence type="ECO:0000256" key="1">
    <source>
        <dbReference type="ARBA" id="ARBA00023002"/>
    </source>
</evidence>
<dbReference type="EC" id="1.4.99.-" evidence="3"/>
<gene>
    <name evidence="3" type="primary">dadA1_2</name>
    <name evidence="3" type="ORF">IMCC3135_20230</name>
</gene>
<dbReference type="EMBL" id="CP018632">
    <property type="protein sequence ID" value="ASJ74124.1"/>
    <property type="molecule type" value="Genomic_DNA"/>
</dbReference>
<proteinExistence type="predicted"/>
<dbReference type="Pfam" id="PF01266">
    <property type="entry name" value="DAO"/>
    <property type="match status" value="1"/>
</dbReference>
<dbReference type="SUPFAM" id="SSF51905">
    <property type="entry name" value="FAD/NAD(P)-binding domain"/>
    <property type="match status" value="1"/>
</dbReference>
<name>A0A2Z2P308_9GAMM</name>
<dbReference type="OrthoDB" id="9805337at2"/>
<evidence type="ECO:0000313" key="4">
    <source>
        <dbReference type="Proteomes" id="UP000250079"/>
    </source>
</evidence>
<dbReference type="PRINTS" id="PR00411">
    <property type="entry name" value="PNDRDTASEI"/>
</dbReference>
<feature type="domain" description="FAD dependent oxidoreductase" evidence="2">
    <location>
        <begin position="7"/>
        <end position="393"/>
    </location>
</feature>
<protein>
    <submittedName>
        <fullName evidence="3">D-amino acid dehydrogenase 1</fullName>
        <ecNumber evidence="3">1.4.99.-</ecNumber>
    </submittedName>
</protein>
<accession>A0A2Z2P308</accession>
<dbReference type="AlphaFoldDB" id="A0A2Z2P308"/>
<dbReference type="PANTHER" id="PTHR13847:SF289">
    <property type="entry name" value="GLYCINE OXIDASE"/>
    <property type="match status" value="1"/>
</dbReference>
<dbReference type="RefSeq" id="WP_088919207.1">
    <property type="nucleotide sequence ID" value="NZ_CP018632.1"/>
</dbReference>
<sequence>MNNPRHDIVVIGGGVIGMNIAYKLAKSGRDVALIEPDELGMGASYGNAGTIADYATIPLGTPNVLRDLPRLMFDRESPLSIHYSVVPRLLPWLIQFAFQSLPGPSRANAKALGQLLNNANALWRTTAEELGASHLLHQRGCLYLYDSENAFIAAKADEKMRRDNGVALEVISASEVLQLEPGLSTFQGGAHYFPDATSIDDPGALMKTFASRLNDLGMSVIKARANNIVEHGQYSDIHCDDNLIVSARKVVIAAGAHSRALARSVGENVTLDTERGYHLEFDMPKSPVSRPVCSARRGFYASPMNGRLRIAGTVEFGGVDLPASPQRLAMLERGARELLPQLGEVSRAWLGFRPSVPNSVPIIRRSKRSKHIILAFGHGHIGVTLAPVTATMVQALI</sequence>
<dbReference type="InterPro" id="IPR006076">
    <property type="entry name" value="FAD-dep_OxRdtase"/>
</dbReference>
<reference evidence="3 4" key="1">
    <citation type="submission" date="2016-12" db="EMBL/GenBank/DDBJ databases">
        <authorList>
            <person name="Song W.-J."/>
            <person name="Kurnit D.M."/>
        </authorList>
    </citation>
    <scope>NUCLEOTIDE SEQUENCE [LARGE SCALE GENOMIC DNA]</scope>
    <source>
        <strain evidence="3 4">IMCC3135</strain>
    </source>
</reference>
<organism evidence="3 4">
    <name type="scientific">Granulosicoccus antarcticus IMCC3135</name>
    <dbReference type="NCBI Taxonomy" id="1192854"/>
    <lineage>
        <taxon>Bacteria</taxon>
        <taxon>Pseudomonadati</taxon>
        <taxon>Pseudomonadota</taxon>
        <taxon>Gammaproteobacteria</taxon>
        <taxon>Chromatiales</taxon>
        <taxon>Granulosicoccaceae</taxon>
        <taxon>Granulosicoccus</taxon>
    </lineage>
</organism>
<keyword evidence="4" id="KW-1185">Reference proteome</keyword>
<evidence type="ECO:0000313" key="3">
    <source>
        <dbReference type="EMBL" id="ASJ74124.1"/>
    </source>
</evidence>
<keyword evidence="1 3" id="KW-0560">Oxidoreductase</keyword>
<dbReference type="InterPro" id="IPR036188">
    <property type="entry name" value="FAD/NAD-bd_sf"/>
</dbReference>